<protein>
    <submittedName>
        <fullName evidence="2">Uncharacterized protein</fullName>
    </submittedName>
</protein>
<name>A0ABQ5MZ36_9MICC</name>
<keyword evidence="3" id="KW-1185">Reference proteome</keyword>
<evidence type="ECO:0000313" key="3">
    <source>
        <dbReference type="Proteomes" id="UP001209654"/>
    </source>
</evidence>
<evidence type="ECO:0000256" key="1">
    <source>
        <dbReference type="SAM" id="MobiDB-lite"/>
    </source>
</evidence>
<evidence type="ECO:0000313" key="2">
    <source>
        <dbReference type="EMBL" id="GLB68957.1"/>
    </source>
</evidence>
<sequence length="118" mass="12569">MQPFDNVTLPLSVAEADPTVLRKPNSTRQAPTGGPSQALVPDSWEVHMLEALSARSAEVETAEWALDQNMSVRNEQIKAALTAGIPVHEVSAATGLSIVELEQIADARTPKRSSPIAS</sequence>
<dbReference type="RefSeq" id="WP_264797049.1">
    <property type="nucleotide sequence ID" value="NZ_BRVS01000026.1"/>
</dbReference>
<gene>
    <name evidence="2" type="ORF">AHIS1636_34000</name>
</gene>
<feature type="region of interest" description="Disordered" evidence="1">
    <location>
        <begin position="18"/>
        <end position="39"/>
    </location>
</feature>
<accession>A0ABQ5MZ36</accession>
<reference evidence="2 3" key="1">
    <citation type="journal article" date="2023" name="Int. J. Syst. Evol. Microbiol.">
        <title>Arthrobacter mangrovi sp. nov., an actinobacterium isolated from the rhizosphere of a mangrove.</title>
        <authorList>
            <person name="Hamada M."/>
            <person name="Saitou S."/>
            <person name="Enomoto N."/>
            <person name="Nanri K."/>
            <person name="Hidaka K."/>
            <person name="Miura T."/>
            <person name="Tamura T."/>
        </authorList>
    </citation>
    <scope>NUCLEOTIDE SEQUENCE [LARGE SCALE GENOMIC DNA]</scope>
    <source>
        <strain evidence="2 3">NBRC 112813</strain>
    </source>
</reference>
<organism evidence="2 3">
    <name type="scientific">Arthrobacter mangrovi</name>
    <dbReference type="NCBI Taxonomy" id="2966350"/>
    <lineage>
        <taxon>Bacteria</taxon>
        <taxon>Bacillati</taxon>
        <taxon>Actinomycetota</taxon>
        <taxon>Actinomycetes</taxon>
        <taxon>Micrococcales</taxon>
        <taxon>Micrococcaceae</taxon>
        <taxon>Arthrobacter</taxon>
    </lineage>
</organism>
<proteinExistence type="predicted"/>
<comment type="caution">
    <text evidence="2">The sequence shown here is derived from an EMBL/GenBank/DDBJ whole genome shotgun (WGS) entry which is preliminary data.</text>
</comment>
<dbReference type="EMBL" id="BRVS01000026">
    <property type="protein sequence ID" value="GLB68957.1"/>
    <property type="molecule type" value="Genomic_DNA"/>
</dbReference>
<dbReference type="Proteomes" id="UP001209654">
    <property type="component" value="Unassembled WGS sequence"/>
</dbReference>